<comment type="similarity">
    <text evidence="2 4">Belongs to the terpene synthase family.</text>
</comment>
<protein>
    <recommendedName>
        <fullName evidence="4">Terpene synthase</fullName>
        <ecNumber evidence="4">4.2.3.-</ecNumber>
    </recommendedName>
</protein>
<gene>
    <name evidence="5" type="ORF">B0T25DRAFT_581686</name>
</gene>
<dbReference type="Gene3D" id="1.10.600.10">
    <property type="entry name" value="Farnesyl Diphosphate Synthase"/>
    <property type="match status" value="1"/>
</dbReference>
<dbReference type="InterPro" id="IPR008949">
    <property type="entry name" value="Isoprenoid_synthase_dom_sf"/>
</dbReference>
<name>A0AAJ0HKI4_9PEZI</name>
<dbReference type="EC" id="4.2.3.-" evidence="4"/>
<dbReference type="SUPFAM" id="SSF48576">
    <property type="entry name" value="Terpenoid synthases"/>
    <property type="match status" value="1"/>
</dbReference>
<reference evidence="5" key="2">
    <citation type="submission" date="2023-06" db="EMBL/GenBank/DDBJ databases">
        <authorList>
            <consortium name="Lawrence Berkeley National Laboratory"/>
            <person name="Haridas S."/>
            <person name="Hensen N."/>
            <person name="Bonometti L."/>
            <person name="Westerberg I."/>
            <person name="Brannstrom I.O."/>
            <person name="Guillou S."/>
            <person name="Cros-Aarteil S."/>
            <person name="Calhoun S."/>
            <person name="Kuo A."/>
            <person name="Mondo S."/>
            <person name="Pangilinan J."/>
            <person name="Riley R."/>
            <person name="Labutti K."/>
            <person name="Andreopoulos B."/>
            <person name="Lipzen A."/>
            <person name="Chen C."/>
            <person name="Yanf M."/>
            <person name="Daum C."/>
            <person name="Ng V."/>
            <person name="Clum A."/>
            <person name="Steindorff A."/>
            <person name="Ohm R."/>
            <person name="Martin F."/>
            <person name="Silar P."/>
            <person name="Natvig D."/>
            <person name="Lalanne C."/>
            <person name="Gautier V."/>
            <person name="Ament-Velasquez S.L."/>
            <person name="Kruys A."/>
            <person name="Hutchinson M.I."/>
            <person name="Powell A.J."/>
            <person name="Barry K."/>
            <person name="Miller A.N."/>
            <person name="Grigoriev I.V."/>
            <person name="Debuchy R."/>
            <person name="Gladieux P."/>
            <person name="Thoren M.H."/>
            <person name="Johannesson H."/>
        </authorList>
    </citation>
    <scope>NUCLEOTIDE SEQUENCE</scope>
    <source>
        <strain evidence="5">CBS 955.72</strain>
    </source>
</reference>
<evidence type="ECO:0000256" key="4">
    <source>
        <dbReference type="RuleBase" id="RU366034"/>
    </source>
</evidence>
<organism evidence="5 6">
    <name type="scientific">Lasiosphaeria hispida</name>
    <dbReference type="NCBI Taxonomy" id="260671"/>
    <lineage>
        <taxon>Eukaryota</taxon>
        <taxon>Fungi</taxon>
        <taxon>Dikarya</taxon>
        <taxon>Ascomycota</taxon>
        <taxon>Pezizomycotina</taxon>
        <taxon>Sordariomycetes</taxon>
        <taxon>Sordariomycetidae</taxon>
        <taxon>Sordariales</taxon>
        <taxon>Lasiosphaeriaceae</taxon>
        <taxon>Lasiosphaeria</taxon>
    </lineage>
</organism>
<keyword evidence="4" id="KW-0479">Metal-binding</keyword>
<dbReference type="PANTHER" id="PTHR35201">
    <property type="entry name" value="TERPENE SYNTHASE"/>
    <property type="match status" value="1"/>
</dbReference>
<evidence type="ECO:0000256" key="1">
    <source>
        <dbReference type="ARBA" id="ARBA00001946"/>
    </source>
</evidence>
<evidence type="ECO:0000313" key="6">
    <source>
        <dbReference type="Proteomes" id="UP001275084"/>
    </source>
</evidence>
<dbReference type="EMBL" id="JAUIQD010000004">
    <property type="protein sequence ID" value="KAK3354057.1"/>
    <property type="molecule type" value="Genomic_DNA"/>
</dbReference>
<reference evidence="5" key="1">
    <citation type="journal article" date="2023" name="Mol. Phylogenet. Evol.">
        <title>Genome-scale phylogeny and comparative genomics of the fungal order Sordariales.</title>
        <authorList>
            <person name="Hensen N."/>
            <person name="Bonometti L."/>
            <person name="Westerberg I."/>
            <person name="Brannstrom I.O."/>
            <person name="Guillou S."/>
            <person name="Cros-Aarteil S."/>
            <person name="Calhoun S."/>
            <person name="Haridas S."/>
            <person name="Kuo A."/>
            <person name="Mondo S."/>
            <person name="Pangilinan J."/>
            <person name="Riley R."/>
            <person name="LaButti K."/>
            <person name="Andreopoulos B."/>
            <person name="Lipzen A."/>
            <person name="Chen C."/>
            <person name="Yan M."/>
            <person name="Daum C."/>
            <person name="Ng V."/>
            <person name="Clum A."/>
            <person name="Steindorff A."/>
            <person name="Ohm R.A."/>
            <person name="Martin F."/>
            <person name="Silar P."/>
            <person name="Natvig D.O."/>
            <person name="Lalanne C."/>
            <person name="Gautier V."/>
            <person name="Ament-Velasquez S.L."/>
            <person name="Kruys A."/>
            <person name="Hutchinson M.I."/>
            <person name="Powell A.J."/>
            <person name="Barry K."/>
            <person name="Miller A.N."/>
            <person name="Grigoriev I.V."/>
            <person name="Debuchy R."/>
            <person name="Gladieux P."/>
            <person name="Hiltunen Thoren M."/>
            <person name="Johannesson H."/>
        </authorList>
    </citation>
    <scope>NUCLEOTIDE SEQUENCE</scope>
    <source>
        <strain evidence="5">CBS 955.72</strain>
    </source>
</reference>
<dbReference type="Pfam" id="PF19086">
    <property type="entry name" value="Terpene_syn_C_2"/>
    <property type="match status" value="1"/>
</dbReference>
<proteinExistence type="inferred from homology"/>
<dbReference type="Proteomes" id="UP001275084">
    <property type="component" value="Unassembled WGS sequence"/>
</dbReference>
<dbReference type="PANTHER" id="PTHR35201:SF4">
    <property type="entry name" value="BETA-PINACENE SYNTHASE-RELATED"/>
    <property type="match status" value="1"/>
</dbReference>
<dbReference type="GO" id="GO:0046872">
    <property type="term" value="F:metal ion binding"/>
    <property type="evidence" value="ECO:0007669"/>
    <property type="project" value="UniProtKB-KW"/>
</dbReference>
<evidence type="ECO:0000256" key="2">
    <source>
        <dbReference type="ARBA" id="ARBA00006333"/>
    </source>
</evidence>
<comment type="cofactor">
    <cofactor evidence="1 4">
        <name>Mg(2+)</name>
        <dbReference type="ChEBI" id="CHEBI:18420"/>
    </cofactor>
</comment>
<evidence type="ECO:0000256" key="3">
    <source>
        <dbReference type="ARBA" id="ARBA00022842"/>
    </source>
</evidence>
<dbReference type="InterPro" id="IPR034686">
    <property type="entry name" value="Terpene_cyclase-like_2"/>
</dbReference>
<keyword evidence="6" id="KW-1185">Reference proteome</keyword>
<dbReference type="AlphaFoldDB" id="A0AAJ0HKI4"/>
<dbReference type="GO" id="GO:0010333">
    <property type="term" value="F:terpene synthase activity"/>
    <property type="evidence" value="ECO:0007669"/>
    <property type="project" value="InterPro"/>
</dbReference>
<dbReference type="GO" id="GO:0008299">
    <property type="term" value="P:isoprenoid biosynthetic process"/>
    <property type="evidence" value="ECO:0007669"/>
    <property type="project" value="UniProtKB-ARBA"/>
</dbReference>
<sequence>MAAEPQINPHYTKVKTQADAWITRVMKKDEAWAARNASVDLAFLASCWAPGAGDEGLRVVVDWNHWVFLFDDRRRNDPGFGTGLMRAEFDEGHLRNDLAAARREINMMLAVMDGLLRVQEEDAVRFVFQTVCDRVGKQSSLDLQKCWKTMHQRYFDGLLQQVEDTQAQLSHTRSIQQYMDMRAHTIGVYPAIALALYAAGVDLPERVLQHPCLQECMRISAELVTLVNDIASFQKDLMLNVELNIIILVRRNGKGINTQKAVDEIGVMIKACYQRWHHALAGMPTWGEKIDREVCNFVDLQDGPVSWRPRNGSADNA</sequence>
<evidence type="ECO:0000313" key="5">
    <source>
        <dbReference type="EMBL" id="KAK3354057.1"/>
    </source>
</evidence>
<keyword evidence="3 4" id="KW-0460">Magnesium</keyword>
<accession>A0AAJ0HKI4</accession>
<comment type="caution">
    <text evidence="5">The sequence shown here is derived from an EMBL/GenBank/DDBJ whole genome shotgun (WGS) entry which is preliminary data.</text>
</comment>
<keyword evidence="4" id="KW-0456">Lyase</keyword>